<name>A0A4P8J1K5_9BURK</name>
<dbReference type="Pfam" id="PF03692">
    <property type="entry name" value="CxxCxxCC"/>
    <property type="match status" value="1"/>
</dbReference>
<keyword evidence="2" id="KW-1185">Reference proteome</keyword>
<dbReference type="KEGG" id="tvl:FAZ95_24810"/>
<dbReference type="OrthoDB" id="7500397at2"/>
<evidence type="ECO:0000313" key="2">
    <source>
        <dbReference type="Proteomes" id="UP000298656"/>
    </source>
</evidence>
<dbReference type="AlphaFoldDB" id="A0A4P8J1K5"/>
<organism evidence="1 2">
    <name type="scientific">Trinickia violacea</name>
    <dbReference type="NCBI Taxonomy" id="2571746"/>
    <lineage>
        <taxon>Bacteria</taxon>
        <taxon>Pseudomonadati</taxon>
        <taxon>Pseudomonadota</taxon>
        <taxon>Betaproteobacteria</taxon>
        <taxon>Burkholderiales</taxon>
        <taxon>Burkholderiaceae</taxon>
        <taxon>Trinickia</taxon>
    </lineage>
</organism>
<dbReference type="EMBL" id="CP040078">
    <property type="protein sequence ID" value="QCP54821.1"/>
    <property type="molecule type" value="Genomic_DNA"/>
</dbReference>
<gene>
    <name evidence="1" type="ORF">FAZ95_24810</name>
</gene>
<accession>A0A4P8J1K5</accession>
<reference evidence="1 2" key="1">
    <citation type="submission" date="2019-05" db="EMBL/GenBank/DDBJ databases">
        <title>Burkholderia sp. DHOD12, isolated from subtropical forest soil.</title>
        <authorList>
            <person name="Gao Z.-H."/>
            <person name="Qiu L.-H."/>
        </authorList>
    </citation>
    <scope>NUCLEOTIDE SEQUENCE [LARGE SCALE GENOMIC DNA]</scope>
    <source>
        <strain evidence="1 2">DHOD12</strain>
    </source>
</reference>
<dbReference type="Proteomes" id="UP000298656">
    <property type="component" value="Chromosome 2"/>
</dbReference>
<proteinExistence type="predicted"/>
<dbReference type="InterPro" id="IPR005358">
    <property type="entry name" value="Puta_zinc/iron-chelating_dom"/>
</dbReference>
<sequence length="254" mass="27295">MCGNCCHDLRLPLTVDEATAWIERGGQVQVLCEALPWLEEPGANDLQAQHKRKRSFAATSGTLPARVIVVLAGTFAGPCPNLGPDMRCGIYEDRPLVCRIYPAEINPFVPLVPSHKGCPPEAWAPSTPYVRHGTIVDAALRDLIARSRSADEREAPLKREVCAALGIDRAAVSNEGFVAHTPQAAELHAALKQARASADLPDDARTETSWSFVSNQRKMVDVLVSVGAQGEFVDAASESPPAAYEYLGFLAPSA</sequence>
<protein>
    <submittedName>
        <fullName evidence="1">YkgJ family cysteine cluster protein</fullName>
    </submittedName>
</protein>
<evidence type="ECO:0000313" key="1">
    <source>
        <dbReference type="EMBL" id="QCP54821.1"/>
    </source>
</evidence>